<evidence type="ECO:0000313" key="4">
    <source>
        <dbReference type="Proteomes" id="UP000322139"/>
    </source>
</evidence>
<dbReference type="SUPFAM" id="SSF53254">
    <property type="entry name" value="Phosphoglycerate mutase-like"/>
    <property type="match status" value="1"/>
</dbReference>
<organism evidence="3 4">
    <name type="scientific">Bacillus infantis</name>
    <dbReference type="NCBI Taxonomy" id="324767"/>
    <lineage>
        <taxon>Bacteria</taxon>
        <taxon>Bacillati</taxon>
        <taxon>Bacillota</taxon>
        <taxon>Bacilli</taxon>
        <taxon>Bacillales</taxon>
        <taxon>Bacillaceae</taxon>
        <taxon>Bacillus</taxon>
    </lineage>
</organism>
<protein>
    <submittedName>
        <fullName evidence="3">Histidine phosphatase family protein</fullName>
    </submittedName>
</protein>
<evidence type="ECO:0000313" key="3">
    <source>
        <dbReference type="EMBL" id="TYS52023.1"/>
    </source>
</evidence>
<sequence>MTEICLVRHGQTEWNAEGRIQGRTDIELNEMGVRQAAACREHLANENWDIIISSPLQRARQTAEIINQNIQKPLVLMEEFIERSFGRAEGLTAEERHALFPDRDYPEMESKEDHHIRLKEGLDKISMLYSGKRVILVSHGASINALLALLSSGMIGSGKTKLENACLCNLKLNEKGWLVEYYNESGHLKAL</sequence>
<evidence type="ECO:0000256" key="2">
    <source>
        <dbReference type="PIRSR" id="PIRSR613078-2"/>
    </source>
</evidence>
<comment type="caution">
    <text evidence="3">The sequence shown here is derived from an EMBL/GenBank/DDBJ whole genome shotgun (WGS) entry which is preliminary data.</text>
</comment>
<dbReference type="Gene3D" id="3.40.50.1240">
    <property type="entry name" value="Phosphoglycerate mutase-like"/>
    <property type="match status" value="1"/>
</dbReference>
<dbReference type="CDD" id="cd07067">
    <property type="entry name" value="HP_PGM_like"/>
    <property type="match status" value="1"/>
</dbReference>
<dbReference type="EMBL" id="VTER01000001">
    <property type="protein sequence ID" value="TYS52023.1"/>
    <property type="molecule type" value="Genomic_DNA"/>
</dbReference>
<feature type="active site" description="Proton donor/acceptor" evidence="1">
    <location>
        <position position="82"/>
    </location>
</feature>
<gene>
    <name evidence="3" type="ORF">FZD51_00805</name>
</gene>
<dbReference type="GO" id="GO:0016791">
    <property type="term" value="F:phosphatase activity"/>
    <property type="evidence" value="ECO:0007669"/>
    <property type="project" value="TreeGrafter"/>
</dbReference>
<feature type="active site" description="Tele-phosphohistidine intermediate" evidence="1">
    <location>
        <position position="9"/>
    </location>
</feature>
<dbReference type="PANTHER" id="PTHR48100:SF59">
    <property type="entry name" value="ADENOSYLCOBALAMIN_ALPHA-RIBAZOLE PHOSPHATASE"/>
    <property type="match status" value="1"/>
</dbReference>
<dbReference type="Proteomes" id="UP000322139">
    <property type="component" value="Unassembled WGS sequence"/>
</dbReference>
<dbReference type="AlphaFoldDB" id="A0A5D4RKZ4"/>
<reference evidence="3 4" key="1">
    <citation type="submission" date="2019-08" db="EMBL/GenBank/DDBJ databases">
        <title>Bacillus genomes from the desert of Cuatro Cienegas, Coahuila.</title>
        <authorList>
            <person name="Olmedo-Alvarez G."/>
        </authorList>
    </citation>
    <scope>NUCLEOTIDE SEQUENCE [LARGE SCALE GENOMIC DNA]</scope>
    <source>
        <strain evidence="3 4">CH446_14T</strain>
    </source>
</reference>
<feature type="binding site" evidence="2">
    <location>
        <position position="58"/>
    </location>
    <ligand>
        <name>substrate</name>
    </ligand>
</feature>
<dbReference type="InterPro" id="IPR013078">
    <property type="entry name" value="His_Pase_superF_clade-1"/>
</dbReference>
<dbReference type="SMART" id="SM00855">
    <property type="entry name" value="PGAM"/>
    <property type="match status" value="1"/>
</dbReference>
<dbReference type="InterPro" id="IPR001345">
    <property type="entry name" value="PG/BPGM_mutase_AS"/>
</dbReference>
<dbReference type="InterPro" id="IPR029033">
    <property type="entry name" value="His_PPase_superfam"/>
</dbReference>
<proteinExistence type="predicted"/>
<dbReference type="PANTHER" id="PTHR48100">
    <property type="entry name" value="BROAD-SPECIFICITY PHOSPHATASE YOR283W-RELATED"/>
    <property type="match status" value="1"/>
</dbReference>
<evidence type="ECO:0000256" key="1">
    <source>
        <dbReference type="PIRSR" id="PIRSR613078-1"/>
    </source>
</evidence>
<dbReference type="RefSeq" id="WP_148973008.1">
    <property type="nucleotide sequence ID" value="NZ_VTER01000001.1"/>
</dbReference>
<name>A0A5D4RKZ4_9BACI</name>
<dbReference type="InterPro" id="IPR050275">
    <property type="entry name" value="PGM_Phosphatase"/>
</dbReference>
<dbReference type="Pfam" id="PF00300">
    <property type="entry name" value="His_Phos_1"/>
    <property type="match status" value="1"/>
</dbReference>
<feature type="binding site" evidence="2">
    <location>
        <begin position="8"/>
        <end position="15"/>
    </location>
    <ligand>
        <name>substrate</name>
    </ligand>
</feature>
<accession>A0A5D4RKZ4</accession>
<dbReference type="GO" id="GO:0005737">
    <property type="term" value="C:cytoplasm"/>
    <property type="evidence" value="ECO:0007669"/>
    <property type="project" value="TreeGrafter"/>
</dbReference>
<dbReference type="PROSITE" id="PS00175">
    <property type="entry name" value="PG_MUTASE"/>
    <property type="match status" value="1"/>
</dbReference>